<evidence type="ECO:0000256" key="1">
    <source>
        <dbReference type="SAM" id="MobiDB-lite"/>
    </source>
</evidence>
<accession>A0A383DDH3</accession>
<dbReference type="AlphaFoldDB" id="A0A383DDH3"/>
<protein>
    <submittedName>
        <fullName evidence="2">Uncharacterized protein</fullName>
    </submittedName>
</protein>
<feature type="compositionally biased region" description="Low complexity" evidence="1">
    <location>
        <begin position="10"/>
        <end position="36"/>
    </location>
</feature>
<evidence type="ECO:0000313" key="2">
    <source>
        <dbReference type="EMBL" id="SVE42547.1"/>
    </source>
</evidence>
<feature type="region of interest" description="Disordered" evidence="1">
    <location>
        <begin position="1"/>
        <end position="36"/>
    </location>
</feature>
<organism evidence="2">
    <name type="scientific">marine metagenome</name>
    <dbReference type="NCBI Taxonomy" id="408172"/>
    <lineage>
        <taxon>unclassified sequences</taxon>
        <taxon>metagenomes</taxon>
        <taxon>ecological metagenomes</taxon>
    </lineage>
</organism>
<name>A0A383DDH3_9ZZZZ</name>
<dbReference type="EMBL" id="UINC01216423">
    <property type="protein sequence ID" value="SVE42547.1"/>
    <property type="molecule type" value="Genomic_DNA"/>
</dbReference>
<gene>
    <name evidence="2" type="ORF">METZ01_LOCUS495401</name>
</gene>
<feature type="non-terminal residue" evidence="2">
    <location>
        <position position="236"/>
    </location>
</feature>
<reference evidence="2" key="1">
    <citation type="submission" date="2018-05" db="EMBL/GenBank/DDBJ databases">
        <authorList>
            <person name="Lanie J.A."/>
            <person name="Ng W.-L."/>
            <person name="Kazmierczak K.M."/>
            <person name="Andrzejewski T.M."/>
            <person name="Davidsen T.M."/>
            <person name="Wayne K.J."/>
            <person name="Tettelin H."/>
            <person name="Glass J.I."/>
            <person name="Rusch D."/>
            <person name="Podicherti R."/>
            <person name="Tsui H.-C.T."/>
            <person name="Winkler M.E."/>
        </authorList>
    </citation>
    <scope>NUCLEOTIDE SEQUENCE</scope>
</reference>
<proteinExistence type="predicted"/>
<sequence>KKVEALEAQTTTVAPPTTAVAPTTTTAAPTTTTAPTTNAASATTAVTPELAVACKLDTEYLKVMCWASGYQTDRQLKWTSNASTRWQYGPATEILLGEIPIPAETQVLLEECLGTTCQTVVTLIDTLALAPEEATVEASVEATVGATTAVSPEGVEVLCFFEPSKPGFHCAANGYAHGSQLLWESNVSGEAESDFYEVTFTARHQLVAEILVTLKECLGVDCQTIETSIDSSVLSN</sequence>
<feature type="non-terminal residue" evidence="2">
    <location>
        <position position="1"/>
    </location>
</feature>